<keyword evidence="1" id="KW-0472">Membrane</keyword>
<evidence type="ECO:0000256" key="1">
    <source>
        <dbReference type="SAM" id="Phobius"/>
    </source>
</evidence>
<dbReference type="Proteomes" id="UP000823928">
    <property type="component" value="Unassembled WGS sequence"/>
</dbReference>
<proteinExistence type="predicted"/>
<keyword evidence="1" id="KW-0812">Transmembrane</keyword>
<accession>A0A9D1JNN9</accession>
<keyword evidence="1" id="KW-1133">Transmembrane helix</keyword>
<evidence type="ECO:0000313" key="3">
    <source>
        <dbReference type="Proteomes" id="UP000823928"/>
    </source>
</evidence>
<gene>
    <name evidence="2" type="ORF">IAC10_11040</name>
</gene>
<name>A0A9D1JNN9_9BACT</name>
<dbReference type="EMBL" id="DVIU01000216">
    <property type="protein sequence ID" value="HIS37143.1"/>
    <property type="molecule type" value="Genomic_DNA"/>
</dbReference>
<dbReference type="AlphaFoldDB" id="A0A9D1JNN9"/>
<sequence>MGLHVDAMPISSAIENAQNVFGLDLNGIMCDNILAYLPCVYSIFATLELSPDPTYDPNANKSGWELFWKGVAEWFNGLSNEQKIGWGIVALFAACLVAAATSFATGGTSWAMLAAMANVFMEFAVGVISYVALSACMALISGGDVAETISNSTADAIFLGGIFSFISSGINAVKVGIRSSYNAKLPGSLAVGAQPQSVANLPWKGYKQFESRAKLEEHFATHGKEFEGLYQTADEYLAGANYVIQNGTYVPEMTGYVRFFGAEGKANYAFVGLKNSGAYISTFGIRSVESLKRVPWLKP</sequence>
<reference evidence="2" key="2">
    <citation type="journal article" date="2021" name="PeerJ">
        <title>Extensive microbial diversity within the chicken gut microbiome revealed by metagenomics and culture.</title>
        <authorList>
            <person name="Gilroy R."/>
            <person name="Ravi A."/>
            <person name="Getino M."/>
            <person name="Pursley I."/>
            <person name="Horton D.L."/>
            <person name="Alikhan N.F."/>
            <person name="Baker D."/>
            <person name="Gharbi K."/>
            <person name="Hall N."/>
            <person name="Watson M."/>
            <person name="Adriaenssens E.M."/>
            <person name="Foster-Nyarko E."/>
            <person name="Jarju S."/>
            <person name="Secka A."/>
            <person name="Antonio M."/>
            <person name="Oren A."/>
            <person name="Chaudhuri R.R."/>
            <person name="La Ragione R."/>
            <person name="Hildebrand F."/>
            <person name="Pallen M.J."/>
        </authorList>
    </citation>
    <scope>NUCLEOTIDE SEQUENCE</scope>
    <source>
        <strain evidence="2">6276</strain>
    </source>
</reference>
<comment type="caution">
    <text evidence="2">The sequence shown here is derived from an EMBL/GenBank/DDBJ whole genome shotgun (WGS) entry which is preliminary data.</text>
</comment>
<feature type="transmembrane region" description="Helical" evidence="1">
    <location>
        <begin position="119"/>
        <end position="140"/>
    </location>
</feature>
<protein>
    <submittedName>
        <fullName evidence="2">Uncharacterized protein</fullName>
    </submittedName>
</protein>
<feature type="transmembrane region" description="Helical" evidence="1">
    <location>
        <begin position="84"/>
        <end position="107"/>
    </location>
</feature>
<reference evidence="2" key="1">
    <citation type="submission" date="2020-10" db="EMBL/GenBank/DDBJ databases">
        <authorList>
            <person name="Gilroy R."/>
        </authorList>
    </citation>
    <scope>NUCLEOTIDE SEQUENCE</scope>
    <source>
        <strain evidence="2">6276</strain>
    </source>
</reference>
<feature type="transmembrane region" description="Helical" evidence="1">
    <location>
        <begin position="156"/>
        <end position="177"/>
    </location>
</feature>
<organism evidence="2 3">
    <name type="scientific">Candidatus Scatousia excrementigallinarum</name>
    <dbReference type="NCBI Taxonomy" id="2840935"/>
    <lineage>
        <taxon>Bacteria</taxon>
        <taxon>Candidatus Scatousia</taxon>
    </lineage>
</organism>
<evidence type="ECO:0000313" key="2">
    <source>
        <dbReference type="EMBL" id="HIS37143.1"/>
    </source>
</evidence>